<dbReference type="Pfam" id="PF00672">
    <property type="entry name" value="HAMP"/>
    <property type="match status" value="1"/>
</dbReference>
<evidence type="ECO:0000256" key="12">
    <source>
        <dbReference type="SAM" id="Phobius"/>
    </source>
</evidence>
<dbReference type="EC" id="2.7.13.3" evidence="3"/>
<keyword evidence="16" id="KW-1185">Reference proteome</keyword>
<feature type="domain" description="HAMP" evidence="14">
    <location>
        <begin position="325"/>
        <end position="384"/>
    </location>
</feature>
<comment type="subcellular location">
    <subcellularLocation>
        <location evidence="2">Cell membrane</location>
        <topology evidence="2">Multi-pass membrane protein</topology>
    </subcellularLocation>
</comment>
<keyword evidence="12" id="KW-0812">Transmembrane</keyword>
<keyword evidence="12" id="KW-1133">Transmembrane helix</keyword>
<evidence type="ECO:0000256" key="1">
    <source>
        <dbReference type="ARBA" id="ARBA00000085"/>
    </source>
</evidence>
<gene>
    <name evidence="15" type="ORF">FKV70_17940</name>
</gene>
<accession>A0ABY3B1W7</accession>
<evidence type="ECO:0000256" key="6">
    <source>
        <dbReference type="ARBA" id="ARBA00022679"/>
    </source>
</evidence>
<dbReference type="PANTHER" id="PTHR34220:SF7">
    <property type="entry name" value="SENSOR HISTIDINE KINASE YPDA"/>
    <property type="match status" value="1"/>
</dbReference>
<keyword evidence="8 15" id="KW-0418">Kinase</keyword>
<evidence type="ECO:0000256" key="5">
    <source>
        <dbReference type="ARBA" id="ARBA00022553"/>
    </source>
</evidence>
<dbReference type="InterPro" id="IPR004358">
    <property type="entry name" value="Sig_transdc_His_kin-like_C"/>
</dbReference>
<dbReference type="SUPFAM" id="SSF158472">
    <property type="entry name" value="HAMP domain-like"/>
    <property type="match status" value="1"/>
</dbReference>
<keyword evidence="7" id="KW-0547">Nucleotide-binding</keyword>
<dbReference type="SMART" id="SM00387">
    <property type="entry name" value="HATPase_c"/>
    <property type="match status" value="1"/>
</dbReference>
<dbReference type="RefSeq" id="WP_142613708.1">
    <property type="nucleotide sequence ID" value="NZ_VIJZ01000007.1"/>
</dbReference>
<keyword evidence="10" id="KW-0902">Two-component regulatory system</keyword>
<dbReference type="InterPro" id="IPR003660">
    <property type="entry name" value="HAMP_dom"/>
</dbReference>
<evidence type="ECO:0000256" key="8">
    <source>
        <dbReference type="ARBA" id="ARBA00022777"/>
    </source>
</evidence>
<feature type="domain" description="Histidine kinase" evidence="13">
    <location>
        <begin position="427"/>
        <end position="597"/>
    </location>
</feature>
<organism evidence="15 16">
    <name type="scientific">Paenibacillus ottowii</name>
    <dbReference type="NCBI Taxonomy" id="2315729"/>
    <lineage>
        <taxon>Bacteria</taxon>
        <taxon>Bacillati</taxon>
        <taxon>Bacillota</taxon>
        <taxon>Bacilli</taxon>
        <taxon>Bacillales</taxon>
        <taxon>Paenibacillaceae</taxon>
        <taxon>Paenibacillus</taxon>
    </lineage>
</organism>
<keyword evidence="11 12" id="KW-0472">Membrane</keyword>
<name>A0ABY3B1W7_9BACL</name>
<reference evidence="15 16" key="1">
    <citation type="submission" date="2019-07" db="EMBL/GenBank/DDBJ databases">
        <title>Paenibacillus ottowii sp. nov. isolated from a fermentation system processing bovine manure.</title>
        <authorList>
            <person name="Velazquez L.F."/>
            <person name="Rajbanshi S."/>
            <person name="Guan S."/>
            <person name="Hinchee M."/>
            <person name="Welsh A."/>
        </authorList>
    </citation>
    <scope>NUCLEOTIDE SEQUENCE [LARGE SCALE GENOMIC DNA]</scope>
    <source>
        <strain evidence="15 16">MS2379</strain>
    </source>
</reference>
<dbReference type="CDD" id="cd06225">
    <property type="entry name" value="HAMP"/>
    <property type="match status" value="1"/>
</dbReference>
<evidence type="ECO:0000313" key="16">
    <source>
        <dbReference type="Proteomes" id="UP000319219"/>
    </source>
</evidence>
<keyword evidence="6" id="KW-0808">Transferase</keyword>
<dbReference type="Gene3D" id="6.10.340.10">
    <property type="match status" value="1"/>
</dbReference>
<keyword evidence="4" id="KW-1003">Cell membrane</keyword>
<dbReference type="InterPro" id="IPR050640">
    <property type="entry name" value="Bact_2-comp_sensor_kinase"/>
</dbReference>
<sequence length="608" mass="69003">MLSWTGQEERRRRHVLITYFKSAYKNAGIHHKMVLLITVLMLVNFAVVAVILKYVFHIYDNQMYKKTSEVLNISSIGIENELKDVEKVTFKVITDEQLQRYLLQLEKETSPYVKMVLRKKITNRLIAFAGSETYVYSMMVIDKEGQVMSAGNREGIPQELRSTLTELADKYDGSHAWYAAGHSSLLAARQFKSFTDSNFTLNGLGTLAIRVRIDRIVADRVQTSGRDGQLMITDGRRMIYPETPLLSESDIQAELGRKQPYGIATYTGGTFFAAQIKSSYTGWTYLHITPFDDMFRSITIIKEIVSAIFVIMLLVALALGARLSGSITQPIVQLIQNMRKIEKGDLDRLEEEALGAVPLSTQDEVGLLHRTYKKMIRRIRELINENVAKQLLLRETELKALQAQINPHFLYNTLESVNWLAKANKQDRISEMVEALAFLLRSTVSFEEQLIPLQKELDIVRSYVTIQKTRFDERLDFHLDVPEELMDAQIPKLTLQPLVENAIHYALEPRIEPCRITIVVRESEGALFLRVEDDGPGMTSDFLEKLRSGQITTRGRGIGLANIQERINLTFGTPWGIELHSETGTGTLIHVCIPYVKGDQGRVQGATG</sequence>
<dbReference type="SUPFAM" id="SSF55874">
    <property type="entry name" value="ATPase domain of HSP90 chaperone/DNA topoisomerase II/histidine kinase"/>
    <property type="match status" value="1"/>
</dbReference>
<proteinExistence type="predicted"/>
<protein>
    <recommendedName>
        <fullName evidence="3">histidine kinase</fullName>
        <ecNumber evidence="3">2.7.13.3</ecNumber>
    </recommendedName>
</protein>
<dbReference type="PANTHER" id="PTHR34220">
    <property type="entry name" value="SENSOR HISTIDINE KINASE YPDA"/>
    <property type="match status" value="1"/>
</dbReference>
<dbReference type="Pfam" id="PF06580">
    <property type="entry name" value="His_kinase"/>
    <property type="match status" value="1"/>
</dbReference>
<evidence type="ECO:0000256" key="11">
    <source>
        <dbReference type="ARBA" id="ARBA00023136"/>
    </source>
</evidence>
<dbReference type="InterPro" id="IPR036890">
    <property type="entry name" value="HATPase_C_sf"/>
</dbReference>
<dbReference type="GO" id="GO:0016301">
    <property type="term" value="F:kinase activity"/>
    <property type="evidence" value="ECO:0007669"/>
    <property type="project" value="UniProtKB-KW"/>
</dbReference>
<comment type="catalytic activity">
    <reaction evidence="1">
        <text>ATP + protein L-histidine = ADP + protein N-phospho-L-histidine.</text>
        <dbReference type="EC" id="2.7.13.3"/>
    </reaction>
</comment>
<evidence type="ECO:0000256" key="3">
    <source>
        <dbReference type="ARBA" id="ARBA00012438"/>
    </source>
</evidence>
<keyword evidence="9" id="KW-0067">ATP-binding</keyword>
<dbReference type="Pfam" id="PF02518">
    <property type="entry name" value="HATPase_c"/>
    <property type="match status" value="1"/>
</dbReference>
<evidence type="ECO:0000313" key="15">
    <source>
        <dbReference type="EMBL" id="TQR97693.1"/>
    </source>
</evidence>
<dbReference type="SMART" id="SM00304">
    <property type="entry name" value="HAMP"/>
    <property type="match status" value="1"/>
</dbReference>
<dbReference type="Proteomes" id="UP000319219">
    <property type="component" value="Unassembled WGS sequence"/>
</dbReference>
<dbReference type="EMBL" id="VIJZ01000007">
    <property type="protein sequence ID" value="TQR97693.1"/>
    <property type="molecule type" value="Genomic_DNA"/>
</dbReference>
<dbReference type="InterPro" id="IPR005467">
    <property type="entry name" value="His_kinase_dom"/>
</dbReference>
<feature type="transmembrane region" description="Helical" evidence="12">
    <location>
        <begin position="33"/>
        <end position="56"/>
    </location>
</feature>
<evidence type="ECO:0000256" key="9">
    <source>
        <dbReference type="ARBA" id="ARBA00022840"/>
    </source>
</evidence>
<evidence type="ECO:0000256" key="10">
    <source>
        <dbReference type="ARBA" id="ARBA00023012"/>
    </source>
</evidence>
<dbReference type="InterPro" id="IPR003594">
    <property type="entry name" value="HATPase_dom"/>
</dbReference>
<evidence type="ECO:0000256" key="4">
    <source>
        <dbReference type="ARBA" id="ARBA00022475"/>
    </source>
</evidence>
<keyword evidence="5" id="KW-0597">Phosphoprotein</keyword>
<dbReference type="InterPro" id="IPR010559">
    <property type="entry name" value="Sig_transdc_His_kin_internal"/>
</dbReference>
<dbReference type="PROSITE" id="PS50109">
    <property type="entry name" value="HIS_KIN"/>
    <property type="match status" value="1"/>
</dbReference>
<comment type="caution">
    <text evidence="15">The sequence shown here is derived from an EMBL/GenBank/DDBJ whole genome shotgun (WGS) entry which is preliminary data.</text>
</comment>
<feature type="transmembrane region" description="Helical" evidence="12">
    <location>
        <begin position="304"/>
        <end position="323"/>
    </location>
</feature>
<dbReference type="PRINTS" id="PR00344">
    <property type="entry name" value="BCTRLSENSOR"/>
</dbReference>
<dbReference type="PROSITE" id="PS50885">
    <property type="entry name" value="HAMP"/>
    <property type="match status" value="1"/>
</dbReference>
<evidence type="ECO:0000256" key="2">
    <source>
        <dbReference type="ARBA" id="ARBA00004651"/>
    </source>
</evidence>
<dbReference type="Gene3D" id="3.30.565.10">
    <property type="entry name" value="Histidine kinase-like ATPase, C-terminal domain"/>
    <property type="match status" value="1"/>
</dbReference>
<evidence type="ECO:0000256" key="7">
    <source>
        <dbReference type="ARBA" id="ARBA00022741"/>
    </source>
</evidence>
<evidence type="ECO:0000259" key="13">
    <source>
        <dbReference type="PROSITE" id="PS50109"/>
    </source>
</evidence>
<evidence type="ECO:0000259" key="14">
    <source>
        <dbReference type="PROSITE" id="PS50885"/>
    </source>
</evidence>